<organism evidence="1 2">
    <name type="scientific">Hirundo rustica rustica</name>
    <dbReference type="NCBI Taxonomy" id="333673"/>
    <lineage>
        <taxon>Eukaryota</taxon>
        <taxon>Metazoa</taxon>
        <taxon>Chordata</taxon>
        <taxon>Craniata</taxon>
        <taxon>Vertebrata</taxon>
        <taxon>Euteleostomi</taxon>
        <taxon>Archelosauria</taxon>
        <taxon>Archosauria</taxon>
        <taxon>Dinosauria</taxon>
        <taxon>Saurischia</taxon>
        <taxon>Theropoda</taxon>
        <taxon>Coelurosauria</taxon>
        <taxon>Aves</taxon>
        <taxon>Neognathae</taxon>
        <taxon>Neoaves</taxon>
        <taxon>Telluraves</taxon>
        <taxon>Australaves</taxon>
        <taxon>Passeriformes</taxon>
        <taxon>Sylvioidea</taxon>
        <taxon>Hirundinidae</taxon>
        <taxon>Hirundo</taxon>
    </lineage>
</organism>
<dbReference type="Proteomes" id="UP000269221">
    <property type="component" value="Unassembled WGS sequence"/>
</dbReference>
<evidence type="ECO:0000313" key="1">
    <source>
        <dbReference type="EMBL" id="RMC05092.1"/>
    </source>
</evidence>
<protein>
    <submittedName>
        <fullName evidence="1">Uncharacterized protein</fullName>
    </submittedName>
</protein>
<proteinExistence type="predicted"/>
<keyword evidence="2" id="KW-1185">Reference proteome</keyword>
<name>A0A3M0JVP0_HIRRU</name>
<accession>A0A3M0JVP0</accession>
<dbReference type="STRING" id="333673.A0A3M0JVP0"/>
<comment type="caution">
    <text evidence="1">The sequence shown here is derived from an EMBL/GenBank/DDBJ whole genome shotgun (WGS) entry which is preliminary data.</text>
</comment>
<sequence>MPQWLVQRRATRLVKGLEHKSSEEQLSELQVFCLEKRRLREDLNILYKCRKGGWSQVGIGLFSSATSNKTREHGLKLRQRMIWLNIMNNFFTENVTKYWNVLPRKMVESPSLEVFKEMEELFKFRDVHLVL</sequence>
<dbReference type="AlphaFoldDB" id="A0A3M0JVP0"/>
<dbReference type="OrthoDB" id="276744at2759"/>
<gene>
    <name evidence="1" type="ORF">DUI87_18274</name>
</gene>
<reference evidence="1 2" key="1">
    <citation type="submission" date="2018-07" db="EMBL/GenBank/DDBJ databases">
        <title>A high quality draft genome assembly of the barn swallow (H. rustica rustica).</title>
        <authorList>
            <person name="Formenti G."/>
            <person name="Chiara M."/>
            <person name="Poveda L."/>
            <person name="Francoijs K.-J."/>
            <person name="Bonisoli-Alquati A."/>
            <person name="Canova L."/>
            <person name="Gianfranceschi L."/>
            <person name="Horner D.S."/>
            <person name="Saino N."/>
        </authorList>
    </citation>
    <scope>NUCLEOTIDE SEQUENCE [LARGE SCALE GENOMIC DNA]</scope>
    <source>
        <strain evidence="1">Chelidonia</strain>
        <tissue evidence="1">Blood</tissue>
    </source>
</reference>
<dbReference type="EMBL" id="QRBI01000123">
    <property type="protein sequence ID" value="RMC05092.1"/>
    <property type="molecule type" value="Genomic_DNA"/>
</dbReference>
<evidence type="ECO:0000313" key="2">
    <source>
        <dbReference type="Proteomes" id="UP000269221"/>
    </source>
</evidence>